<dbReference type="KEGG" id="abp:AGABI1DRAFT133565"/>
<evidence type="ECO:0000313" key="2">
    <source>
        <dbReference type="EMBL" id="EKM74155.1"/>
    </source>
</evidence>
<dbReference type="Proteomes" id="UP000008493">
    <property type="component" value="Unassembled WGS sequence"/>
</dbReference>
<evidence type="ECO:0000256" key="1">
    <source>
        <dbReference type="SAM" id="MobiDB-lite"/>
    </source>
</evidence>
<gene>
    <name evidence="2" type="ORF">AGABI1DRAFT_133565</name>
</gene>
<dbReference type="RefSeq" id="XP_007335206.1">
    <property type="nucleotide sequence ID" value="XM_007335144.1"/>
</dbReference>
<protein>
    <submittedName>
        <fullName evidence="2">Uncharacterized protein</fullName>
    </submittedName>
</protein>
<dbReference type="HOGENOM" id="CLU_2605475_0_0_1"/>
<dbReference type="InParanoid" id="K5XI98"/>
<dbReference type="GeneID" id="18827977"/>
<feature type="region of interest" description="Disordered" evidence="1">
    <location>
        <begin position="52"/>
        <end position="79"/>
    </location>
</feature>
<proteinExistence type="predicted"/>
<organism evidence="2 3">
    <name type="scientific">Agaricus bisporus var. burnettii (strain JB137-S8 / ATCC MYA-4627 / FGSC 10392)</name>
    <name type="common">White button mushroom</name>
    <dbReference type="NCBI Taxonomy" id="597362"/>
    <lineage>
        <taxon>Eukaryota</taxon>
        <taxon>Fungi</taxon>
        <taxon>Dikarya</taxon>
        <taxon>Basidiomycota</taxon>
        <taxon>Agaricomycotina</taxon>
        <taxon>Agaricomycetes</taxon>
        <taxon>Agaricomycetidae</taxon>
        <taxon>Agaricales</taxon>
        <taxon>Agaricineae</taxon>
        <taxon>Agaricaceae</taxon>
        <taxon>Agaricus</taxon>
    </lineage>
</organism>
<reference evidence="3" key="1">
    <citation type="journal article" date="2012" name="Proc. Natl. Acad. Sci. U.S.A.">
        <title>Genome sequence of the button mushroom Agaricus bisporus reveals mechanisms governing adaptation to a humic-rich ecological niche.</title>
        <authorList>
            <person name="Morin E."/>
            <person name="Kohler A."/>
            <person name="Baker A.R."/>
            <person name="Foulongne-Oriol M."/>
            <person name="Lombard V."/>
            <person name="Nagy L.G."/>
            <person name="Ohm R.A."/>
            <person name="Patyshakuliyeva A."/>
            <person name="Brun A."/>
            <person name="Aerts A.L."/>
            <person name="Bailey A.M."/>
            <person name="Billette C."/>
            <person name="Coutinho P.M."/>
            <person name="Deakin G."/>
            <person name="Doddapaneni H."/>
            <person name="Floudas D."/>
            <person name="Grimwood J."/>
            <person name="Hilden K."/>
            <person name="Kuees U."/>
            <person name="LaButti K.M."/>
            <person name="Lapidus A."/>
            <person name="Lindquist E.A."/>
            <person name="Lucas S.M."/>
            <person name="Murat C."/>
            <person name="Riley R.W."/>
            <person name="Salamov A.A."/>
            <person name="Schmutz J."/>
            <person name="Subramanian V."/>
            <person name="Woesten H.A.B."/>
            <person name="Xu J."/>
            <person name="Eastwood D.C."/>
            <person name="Foster G.D."/>
            <person name="Sonnenberg A.S."/>
            <person name="Cullen D."/>
            <person name="de Vries R.P."/>
            <person name="Lundell T."/>
            <person name="Hibbett D.S."/>
            <person name="Henrissat B."/>
            <person name="Burton K.S."/>
            <person name="Kerrigan R.W."/>
            <person name="Challen M.P."/>
            <person name="Grigoriev I.V."/>
            <person name="Martin F."/>
        </authorList>
    </citation>
    <scope>NUCLEOTIDE SEQUENCE [LARGE SCALE GENOMIC DNA]</scope>
    <source>
        <strain evidence="3">JB137-S8 / ATCC MYA-4627 / FGSC 10392</strain>
    </source>
</reference>
<dbReference type="AlphaFoldDB" id="K5XI98"/>
<sequence>MSPYLSANGILREQALRNSELRIFMFATAPINLGIVKLTGLGLKDVVTVSYPQGPSPGNPPGDGSNFVNQETNYPIGLK</sequence>
<evidence type="ECO:0000313" key="3">
    <source>
        <dbReference type="Proteomes" id="UP000008493"/>
    </source>
</evidence>
<dbReference type="EMBL" id="JH971611">
    <property type="protein sequence ID" value="EKM74155.1"/>
    <property type="molecule type" value="Genomic_DNA"/>
</dbReference>
<accession>K5XI98</accession>
<keyword evidence="3" id="KW-1185">Reference proteome</keyword>
<name>K5XI98_AGABU</name>